<organism evidence="1 2">
    <name type="scientific">Anopheles albimanus</name>
    <name type="common">New world malaria mosquito</name>
    <dbReference type="NCBI Taxonomy" id="7167"/>
    <lineage>
        <taxon>Eukaryota</taxon>
        <taxon>Metazoa</taxon>
        <taxon>Ecdysozoa</taxon>
        <taxon>Arthropoda</taxon>
        <taxon>Hexapoda</taxon>
        <taxon>Insecta</taxon>
        <taxon>Pterygota</taxon>
        <taxon>Neoptera</taxon>
        <taxon>Endopterygota</taxon>
        <taxon>Diptera</taxon>
        <taxon>Nematocera</taxon>
        <taxon>Culicoidea</taxon>
        <taxon>Culicidae</taxon>
        <taxon>Anophelinae</taxon>
        <taxon>Anopheles</taxon>
    </lineage>
</organism>
<dbReference type="EnsemblMetazoa" id="AALB014415-RA">
    <property type="protein sequence ID" value="AALB014415-PA"/>
    <property type="gene ID" value="AALB014415"/>
</dbReference>
<dbReference type="AlphaFoldDB" id="A0A182FXP8"/>
<accession>A0A182FXP8</accession>
<reference evidence="1 2" key="1">
    <citation type="journal article" date="2017" name="G3 (Bethesda)">
        <title>The Physical Genome Mapping of Anopheles albimanus Corrected Scaffold Misassemblies and Identified Interarm Rearrangements in Genus Anopheles.</title>
        <authorList>
            <person name="Artemov G.N."/>
            <person name="Peery A.N."/>
            <person name="Jiang X."/>
            <person name="Tu Z."/>
            <person name="Stegniy V.N."/>
            <person name="Sharakhova M.V."/>
            <person name="Sharakhov I.V."/>
        </authorList>
    </citation>
    <scope>NUCLEOTIDE SEQUENCE [LARGE SCALE GENOMIC DNA]</scope>
    <source>
        <strain evidence="1 2">ALBI9_A</strain>
    </source>
</reference>
<sequence length="56" mass="5810">MCSGVVEAVPPFPLLNVFYGDLAKAPSDTTPRTEVILLSFTEGSICVVSGSTVCCS</sequence>
<evidence type="ECO:0000313" key="1">
    <source>
        <dbReference type="EnsemblMetazoa" id="AALB014415-PA"/>
    </source>
</evidence>
<protein>
    <submittedName>
        <fullName evidence="1">Uncharacterized protein</fullName>
    </submittedName>
</protein>
<keyword evidence="2" id="KW-1185">Reference proteome</keyword>
<dbReference type="VEuPathDB" id="VectorBase:AALB014415"/>
<reference evidence="1" key="2">
    <citation type="submission" date="2022-08" db="UniProtKB">
        <authorList>
            <consortium name="EnsemblMetazoa"/>
        </authorList>
    </citation>
    <scope>IDENTIFICATION</scope>
    <source>
        <strain evidence="1">STECLA/ALBI9_A</strain>
    </source>
</reference>
<dbReference type="Proteomes" id="UP000069272">
    <property type="component" value="Chromosome 3L"/>
</dbReference>
<proteinExistence type="predicted"/>
<name>A0A182FXP8_ANOAL</name>
<evidence type="ECO:0000313" key="2">
    <source>
        <dbReference type="Proteomes" id="UP000069272"/>
    </source>
</evidence>